<keyword evidence="2" id="KW-1185">Reference proteome</keyword>
<gene>
    <name evidence="3 4" type="primary">LOC106076575</name>
</gene>
<feature type="compositionally biased region" description="Basic and acidic residues" evidence="1">
    <location>
        <begin position="151"/>
        <end position="162"/>
    </location>
</feature>
<sequence length="553" mass="63284">MDEAKDGQQTERCSSNKKTNEVVKSWTWNQDGVIDIQDRIVESYKRPRERFERKFQEYIPEYNICLPRAPAFRVVSAKRAGEISERLYNQRAYRRSRTPATDHSVQRLVSAVSSLHSNNSSSTLEGDQGQRLSVLHSDNTSSTEGGDKDDDDKYNNPDEKDKLKKTKVHPRCRRRMMWTKADVLKEDTNNIETDRLQTITGHTDTTIIQSKELQSRMIHTDTSKTQNINSIDSYKIHTSDNRTMHWNELTESQRTSAQYKMGTNCHSYSNKRLAQLNSDKIEHKQLTNCDAVPKYESLIQAKGGDSGGCVVQSEGSLNHKKTGVVVHGPRNKKVHTKEANINSQQKESLNMKSKGLELDLLRDILGQTFDQIQCEEQISTKELLHRERKSSGVETMKSCEEVSPRLESPSESASTDNISPSITGNLKPPSQKKTSIQILNRPKNNVRLQLTSNEHINMLIYQLALTSKQCRIPPQRLLQTFFSSHNREAEHKINSSNSKMRKAFSEKFVNENSRDVNHRTTKSARVISSTNKETRDKPFPMGRDMILQRHDLA</sequence>
<name>A0A9W3AI26_BIOGL</name>
<feature type="region of interest" description="Disordered" evidence="1">
    <location>
        <begin position="388"/>
        <end position="431"/>
    </location>
</feature>
<evidence type="ECO:0000256" key="1">
    <source>
        <dbReference type="SAM" id="MobiDB-lite"/>
    </source>
</evidence>
<proteinExistence type="predicted"/>
<evidence type="ECO:0000313" key="2">
    <source>
        <dbReference type="Proteomes" id="UP001165740"/>
    </source>
</evidence>
<evidence type="ECO:0000313" key="4">
    <source>
        <dbReference type="RefSeq" id="XP_055886925.1"/>
    </source>
</evidence>
<dbReference type="Proteomes" id="UP001165740">
    <property type="component" value="Chromosome 5"/>
</dbReference>
<dbReference type="KEGG" id="bgt:106076575"/>
<evidence type="ECO:0000313" key="3">
    <source>
        <dbReference type="RefSeq" id="XP_013092854.2"/>
    </source>
</evidence>
<dbReference type="GeneID" id="106076575"/>
<protein>
    <submittedName>
        <fullName evidence="3 4">Uncharacterized protein LOC106076575</fullName>
    </submittedName>
</protein>
<dbReference type="AlphaFoldDB" id="A0A9W3AI26"/>
<feature type="region of interest" description="Disordered" evidence="1">
    <location>
        <begin position="1"/>
        <end position="20"/>
    </location>
</feature>
<dbReference type="RefSeq" id="XP_013092854.2">
    <property type="nucleotide sequence ID" value="XM_013237400.2"/>
</dbReference>
<organism evidence="2 4">
    <name type="scientific">Biomphalaria glabrata</name>
    <name type="common">Bloodfluke planorb</name>
    <name type="synonym">Freshwater snail</name>
    <dbReference type="NCBI Taxonomy" id="6526"/>
    <lineage>
        <taxon>Eukaryota</taxon>
        <taxon>Metazoa</taxon>
        <taxon>Spiralia</taxon>
        <taxon>Lophotrochozoa</taxon>
        <taxon>Mollusca</taxon>
        <taxon>Gastropoda</taxon>
        <taxon>Heterobranchia</taxon>
        <taxon>Euthyneura</taxon>
        <taxon>Panpulmonata</taxon>
        <taxon>Hygrophila</taxon>
        <taxon>Lymnaeoidea</taxon>
        <taxon>Planorbidae</taxon>
        <taxon>Biomphalaria</taxon>
    </lineage>
</organism>
<dbReference type="OrthoDB" id="6139192at2759"/>
<reference evidence="3 4" key="1">
    <citation type="submission" date="2025-04" db="UniProtKB">
        <authorList>
            <consortium name="RefSeq"/>
        </authorList>
    </citation>
    <scope>IDENTIFICATION</scope>
</reference>
<feature type="compositionally biased region" description="Basic and acidic residues" evidence="1">
    <location>
        <begin position="388"/>
        <end position="404"/>
    </location>
</feature>
<dbReference type="RefSeq" id="XP_055886925.1">
    <property type="nucleotide sequence ID" value="XM_056030950.1"/>
</dbReference>
<feature type="region of interest" description="Disordered" evidence="1">
    <location>
        <begin position="114"/>
        <end position="168"/>
    </location>
</feature>
<feature type="region of interest" description="Disordered" evidence="1">
    <location>
        <begin position="516"/>
        <end position="553"/>
    </location>
</feature>
<accession>A0A9W3AI26</accession>
<feature type="compositionally biased region" description="Polar residues" evidence="1">
    <location>
        <begin position="409"/>
        <end position="424"/>
    </location>
</feature>